<evidence type="ECO:0008006" key="3">
    <source>
        <dbReference type="Google" id="ProtNLM"/>
    </source>
</evidence>
<accession>A0ABR8VEN8</accession>
<evidence type="ECO:0000313" key="2">
    <source>
        <dbReference type="Proteomes" id="UP000616346"/>
    </source>
</evidence>
<keyword evidence="2" id="KW-1185">Reference proteome</keyword>
<evidence type="ECO:0000313" key="1">
    <source>
        <dbReference type="EMBL" id="MBD8003127.1"/>
    </source>
</evidence>
<gene>
    <name evidence="1" type="ORF">H9626_13040</name>
</gene>
<reference evidence="1 2" key="1">
    <citation type="submission" date="2020-08" db="EMBL/GenBank/DDBJ databases">
        <title>A Genomic Blueprint of the Chicken Gut Microbiome.</title>
        <authorList>
            <person name="Gilroy R."/>
            <person name="Ravi A."/>
            <person name="Getino M."/>
            <person name="Pursley I."/>
            <person name="Horton D.L."/>
            <person name="Alikhan N.-F."/>
            <person name="Baker D."/>
            <person name="Gharbi K."/>
            <person name="Hall N."/>
            <person name="Watson M."/>
            <person name="Adriaenssens E.M."/>
            <person name="Foster-Nyarko E."/>
            <person name="Jarju S."/>
            <person name="Secka A."/>
            <person name="Antonio M."/>
            <person name="Oren A."/>
            <person name="Chaudhuri R."/>
            <person name="La Ragione R.M."/>
            <person name="Hildebrand F."/>
            <person name="Pallen M.J."/>
        </authorList>
    </citation>
    <scope>NUCLEOTIDE SEQUENCE [LARGE SCALE GENOMIC DNA]</scope>
    <source>
        <strain evidence="1 2">Sa1YUN3</strain>
    </source>
</reference>
<comment type="caution">
    <text evidence="1">The sequence shown here is derived from an EMBL/GenBank/DDBJ whole genome shotgun (WGS) entry which is preliminary data.</text>
</comment>
<dbReference type="Proteomes" id="UP000616346">
    <property type="component" value="Unassembled WGS sequence"/>
</dbReference>
<name>A0ABR8VEN8_9BACT</name>
<sequence>MNDEQIKKLTEYYGYTISEVVNKVLSFYSPIDDIENYIPEGNNRQIAELIKFLRSCKGSSLKISSTIQNPYKGQVKGSNLSFNLNDKYTLFYLEQLLNTILEKNQDGLYQFEFNWNFKEPIKYYKGIAPCYEIEEDSFFTEPYTDEELNNIIEYEKEKESNQPKLTQNGKIGRTCYSFYKALKLQGILGNNKTKDYSFIYDILVIRGKVNDIGKGFSGTIGKEKYQNIRNWINAYLTQSGKTE</sequence>
<proteinExistence type="predicted"/>
<dbReference type="RefSeq" id="WP_191710761.1">
    <property type="nucleotide sequence ID" value="NZ_JACSPQ010000019.1"/>
</dbReference>
<organism evidence="1 2">
    <name type="scientific">Phocaeicola faecium</name>
    <dbReference type="NCBI Taxonomy" id="2762213"/>
    <lineage>
        <taxon>Bacteria</taxon>
        <taxon>Pseudomonadati</taxon>
        <taxon>Bacteroidota</taxon>
        <taxon>Bacteroidia</taxon>
        <taxon>Bacteroidales</taxon>
        <taxon>Bacteroidaceae</taxon>
        <taxon>Phocaeicola</taxon>
    </lineage>
</organism>
<protein>
    <recommendedName>
        <fullName evidence="3">RteC protein</fullName>
    </recommendedName>
</protein>
<dbReference type="EMBL" id="JACSPQ010000019">
    <property type="protein sequence ID" value="MBD8003127.1"/>
    <property type="molecule type" value="Genomic_DNA"/>
</dbReference>